<feature type="domain" description="PAS" evidence="16">
    <location>
        <begin position="445"/>
        <end position="503"/>
    </location>
</feature>
<organism evidence="18 19">
    <name type="scientific">Phenylobacterium montanum</name>
    <dbReference type="NCBI Taxonomy" id="2823693"/>
    <lineage>
        <taxon>Bacteria</taxon>
        <taxon>Pseudomonadati</taxon>
        <taxon>Pseudomonadota</taxon>
        <taxon>Alphaproteobacteria</taxon>
        <taxon>Caulobacterales</taxon>
        <taxon>Caulobacteraceae</taxon>
        <taxon>Phenylobacterium</taxon>
    </lineage>
</organism>
<evidence type="ECO:0000256" key="13">
    <source>
        <dbReference type="SAM" id="Phobius"/>
    </source>
</evidence>
<proteinExistence type="predicted"/>
<dbReference type="EMBL" id="CP073078">
    <property type="protein sequence ID" value="QUD86514.1"/>
    <property type="molecule type" value="Genomic_DNA"/>
</dbReference>
<dbReference type="Gene3D" id="1.10.287.130">
    <property type="match status" value="1"/>
</dbReference>
<dbReference type="PRINTS" id="PR00344">
    <property type="entry name" value="BCTRLSENSOR"/>
</dbReference>
<dbReference type="SUPFAM" id="SSF55874">
    <property type="entry name" value="ATPase domain of HSP90 chaperone/DNA topoisomerase II/histidine kinase"/>
    <property type="match status" value="1"/>
</dbReference>
<dbReference type="PANTHER" id="PTHR43047">
    <property type="entry name" value="TWO-COMPONENT HISTIDINE PROTEIN KINASE"/>
    <property type="match status" value="1"/>
</dbReference>
<dbReference type="GO" id="GO:0000155">
    <property type="term" value="F:phosphorelay sensor kinase activity"/>
    <property type="evidence" value="ECO:0007669"/>
    <property type="project" value="InterPro"/>
</dbReference>
<dbReference type="FunFam" id="3.30.565.10:FF:000010">
    <property type="entry name" value="Sensor histidine kinase RcsC"/>
    <property type="match status" value="1"/>
</dbReference>
<accession>A0A975FX06</accession>
<keyword evidence="19" id="KW-1185">Reference proteome</keyword>
<evidence type="ECO:0000256" key="5">
    <source>
        <dbReference type="ARBA" id="ARBA00022553"/>
    </source>
</evidence>
<reference evidence="18" key="1">
    <citation type="submission" date="2021-04" db="EMBL/GenBank/DDBJ databases">
        <title>The complete genome sequence of Caulobacter sp. S6.</title>
        <authorList>
            <person name="Tang Y."/>
            <person name="Ouyang W."/>
            <person name="Liu Q."/>
            <person name="Huang B."/>
            <person name="Guo Z."/>
            <person name="Lei P."/>
        </authorList>
    </citation>
    <scope>NUCLEOTIDE SEQUENCE</scope>
    <source>
        <strain evidence="18">S6</strain>
    </source>
</reference>
<keyword evidence="5 12" id="KW-0597">Phosphoprotein</keyword>
<evidence type="ECO:0000259" key="15">
    <source>
        <dbReference type="PROSITE" id="PS50110"/>
    </source>
</evidence>
<dbReference type="EC" id="2.7.13.3" evidence="3"/>
<dbReference type="InterPro" id="IPR036097">
    <property type="entry name" value="HisK_dim/P_sf"/>
</dbReference>
<name>A0A975FX06_9CAUL</name>
<feature type="domain" description="PAC" evidence="17">
    <location>
        <begin position="392"/>
        <end position="444"/>
    </location>
</feature>
<dbReference type="KEGG" id="caul:KCG34_15620"/>
<keyword evidence="11 13" id="KW-0472">Membrane</keyword>
<dbReference type="InterPro" id="IPR003594">
    <property type="entry name" value="HATPase_dom"/>
</dbReference>
<dbReference type="CDD" id="cd17546">
    <property type="entry name" value="REC_hyHK_CKI1_RcsC-like"/>
    <property type="match status" value="1"/>
</dbReference>
<dbReference type="CDD" id="cd00130">
    <property type="entry name" value="PAS"/>
    <property type="match status" value="2"/>
</dbReference>
<feature type="domain" description="PAC" evidence="17">
    <location>
        <begin position="521"/>
        <end position="573"/>
    </location>
</feature>
<evidence type="ECO:0000256" key="2">
    <source>
        <dbReference type="ARBA" id="ARBA00004651"/>
    </source>
</evidence>
<evidence type="ECO:0000256" key="8">
    <source>
        <dbReference type="ARBA" id="ARBA00022777"/>
    </source>
</evidence>
<dbReference type="PROSITE" id="PS50109">
    <property type="entry name" value="HIS_KIN"/>
    <property type="match status" value="1"/>
</dbReference>
<dbReference type="Gene3D" id="3.40.50.2300">
    <property type="match status" value="1"/>
</dbReference>
<comment type="subcellular location">
    <subcellularLocation>
        <location evidence="2">Cell membrane</location>
        <topology evidence="2">Multi-pass membrane protein</topology>
    </subcellularLocation>
</comment>
<dbReference type="PROSITE" id="PS50112">
    <property type="entry name" value="PAS"/>
    <property type="match status" value="1"/>
</dbReference>
<sequence length="964" mass="102136">MTVEGGQAQSSDLRAPLVGYRLVLAAALYGLFMAGFCWASIVVPRLLGRGEGIWPANALTLTILMLTPTRQWPVWLASAGLGNVAAGMISGESLAMSGLMTGCNLIEIAGAAVTVRRLVGERLDVSRADHLWRFALVAGVAAPLVSASLAALALGGLRGDDEWFTFGSWVAADGLGAVILAPLLLTLRDQRRWLAATPLSPRAWGALAGLAFVTALVFSVRQPLAFLIPPALLLVVFQLEVIGAAWGVLIILGMAVAFTAAGLGPIAGHQRSAADDILAAQLFLAAITLTSLPTATALAQRRRLQAEVLASAAQTAELYRRAKLAEEVAGVGYWRMETVGGKIAWSETLAAAFGVEPDHPPDVDLILSRLPDEDRPGIGQMIEAARASEEAVGHQFRIDRPDGTQRHMLCRTAAERDAKGDAVAVFGATIDITEMKKAEAEVAESEARYRLVTEASSDIVLKFDACGRIMFASQAARQFGYEPADLIGRNAFDLIHPQDLEAINAGFAALVADVRPSRGYNISEFRARQADGGWVWVEGNPSVIRDEAGEPIAFVNALRDITKRKAMEDELRAARAAAEAAAQVKGEFLANMSHELRTPLTSVIGFTRLALEQPDLSENSRDYIAKASSAGAALLSTVNDILDFSKLESGQLQIRLEPSDPAAVCRETLDLFSQGAAEKGLRLRFTGTALPERLALDPNRLRQLLLNLIGNAVKFSEAGEIEVAASWRAADQRLTVSVADQGPGIALEQQSLLFRRFSQVDGSSTRRHGGTGLGLAICRGLVEAMGGAIGVQSEPGRGARFHFEIPAEPAGPAEAEASEIELVFPVGARVLVADDHSANRELVRAVLTPFGAVVSEAANGAEAVRAAESSIFDLILMDLRMPELDGLAAMRAIRSGRGPNRSAPILAFSAGADAPGASMRRAAGFDGDLSKPVLPADLVAAVCRHALPDGDEEAAPRRGNLPSV</sequence>
<keyword evidence="4" id="KW-1003">Cell membrane</keyword>
<dbReference type="InterPro" id="IPR000014">
    <property type="entry name" value="PAS"/>
</dbReference>
<dbReference type="SMART" id="SM00086">
    <property type="entry name" value="PAC"/>
    <property type="match status" value="2"/>
</dbReference>
<dbReference type="Gene3D" id="2.10.70.100">
    <property type="match status" value="1"/>
</dbReference>
<dbReference type="InterPro" id="IPR011006">
    <property type="entry name" value="CheY-like_superfamily"/>
</dbReference>
<dbReference type="SMART" id="SM00388">
    <property type="entry name" value="HisKA"/>
    <property type="match status" value="1"/>
</dbReference>
<dbReference type="InterPro" id="IPR007895">
    <property type="entry name" value="MASE1"/>
</dbReference>
<keyword evidence="10" id="KW-0902">Two-component regulatory system</keyword>
<dbReference type="SUPFAM" id="SSF47384">
    <property type="entry name" value="Homodimeric domain of signal transducing histidine kinase"/>
    <property type="match status" value="1"/>
</dbReference>
<dbReference type="Proteomes" id="UP000676409">
    <property type="component" value="Chromosome"/>
</dbReference>
<evidence type="ECO:0000313" key="19">
    <source>
        <dbReference type="Proteomes" id="UP000676409"/>
    </source>
</evidence>
<dbReference type="InterPro" id="IPR004358">
    <property type="entry name" value="Sig_transdc_His_kin-like_C"/>
</dbReference>
<dbReference type="CDD" id="cd00082">
    <property type="entry name" value="HisKA"/>
    <property type="match status" value="1"/>
</dbReference>
<dbReference type="InterPro" id="IPR013655">
    <property type="entry name" value="PAS_fold_3"/>
</dbReference>
<dbReference type="Pfam" id="PF08447">
    <property type="entry name" value="PAS_3"/>
    <property type="match status" value="2"/>
</dbReference>
<dbReference type="InterPro" id="IPR000700">
    <property type="entry name" value="PAS-assoc_C"/>
</dbReference>
<dbReference type="PROSITE" id="PS50113">
    <property type="entry name" value="PAC"/>
    <property type="match status" value="2"/>
</dbReference>
<evidence type="ECO:0000259" key="16">
    <source>
        <dbReference type="PROSITE" id="PS50112"/>
    </source>
</evidence>
<dbReference type="Gene3D" id="3.30.450.20">
    <property type="entry name" value="PAS domain"/>
    <property type="match status" value="2"/>
</dbReference>
<dbReference type="NCBIfam" id="TIGR00229">
    <property type="entry name" value="sensory_box"/>
    <property type="match status" value="2"/>
</dbReference>
<feature type="transmembrane region" description="Helical" evidence="13">
    <location>
        <begin position="278"/>
        <end position="299"/>
    </location>
</feature>
<dbReference type="SMART" id="SM00091">
    <property type="entry name" value="PAS"/>
    <property type="match status" value="1"/>
</dbReference>
<dbReference type="Pfam" id="PF05231">
    <property type="entry name" value="MASE1"/>
    <property type="match status" value="1"/>
</dbReference>
<evidence type="ECO:0000259" key="14">
    <source>
        <dbReference type="PROSITE" id="PS50109"/>
    </source>
</evidence>
<dbReference type="AlphaFoldDB" id="A0A975FX06"/>
<feature type="domain" description="Response regulatory" evidence="15">
    <location>
        <begin position="829"/>
        <end position="946"/>
    </location>
</feature>
<dbReference type="SMART" id="SM00387">
    <property type="entry name" value="HATPase_c"/>
    <property type="match status" value="1"/>
</dbReference>
<dbReference type="PANTHER" id="PTHR43047:SF64">
    <property type="entry name" value="HISTIDINE KINASE CONTAINING CHEY-HOMOLOGOUS RECEIVER DOMAIN AND PAS DOMAIN-RELATED"/>
    <property type="match status" value="1"/>
</dbReference>
<dbReference type="InterPro" id="IPR001789">
    <property type="entry name" value="Sig_transdc_resp-reg_receiver"/>
</dbReference>
<dbReference type="SUPFAM" id="SSF52172">
    <property type="entry name" value="CheY-like"/>
    <property type="match status" value="1"/>
</dbReference>
<evidence type="ECO:0000313" key="18">
    <source>
        <dbReference type="EMBL" id="QUD86514.1"/>
    </source>
</evidence>
<keyword evidence="6" id="KW-0808">Transferase</keyword>
<protein>
    <recommendedName>
        <fullName evidence="3">histidine kinase</fullName>
        <ecNumber evidence="3">2.7.13.3</ecNumber>
    </recommendedName>
</protein>
<evidence type="ECO:0000256" key="10">
    <source>
        <dbReference type="ARBA" id="ARBA00023012"/>
    </source>
</evidence>
<dbReference type="Pfam" id="PF02518">
    <property type="entry name" value="HATPase_c"/>
    <property type="match status" value="1"/>
</dbReference>
<keyword evidence="8" id="KW-0418">Kinase</keyword>
<keyword evidence="7 13" id="KW-0812">Transmembrane</keyword>
<keyword evidence="9 13" id="KW-1133">Transmembrane helix</keyword>
<dbReference type="SMART" id="SM00448">
    <property type="entry name" value="REC"/>
    <property type="match status" value="1"/>
</dbReference>
<feature type="transmembrane region" description="Helical" evidence="13">
    <location>
        <begin position="199"/>
        <end position="221"/>
    </location>
</feature>
<evidence type="ECO:0000256" key="7">
    <source>
        <dbReference type="ARBA" id="ARBA00022692"/>
    </source>
</evidence>
<feature type="modified residue" description="4-aspartylphosphate" evidence="12">
    <location>
        <position position="878"/>
    </location>
</feature>
<comment type="catalytic activity">
    <reaction evidence="1">
        <text>ATP + protein L-histidine = ADP + protein N-phospho-L-histidine.</text>
        <dbReference type="EC" id="2.7.13.3"/>
    </reaction>
</comment>
<feature type="domain" description="Histidine kinase" evidence="14">
    <location>
        <begin position="591"/>
        <end position="809"/>
    </location>
</feature>
<dbReference type="InterPro" id="IPR003661">
    <property type="entry name" value="HisK_dim/P_dom"/>
</dbReference>
<dbReference type="PROSITE" id="PS50110">
    <property type="entry name" value="RESPONSE_REGULATORY"/>
    <property type="match status" value="1"/>
</dbReference>
<feature type="transmembrane region" description="Helical" evidence="13">
    <location>
        <begin position="131"/>
        <end position="154"/>
    </location>
</feature>
<dbReference type="InterPro" id="IPR005467">
    <property type="entry name" value="His_kinase_dom"/>
</dbReference>
<evidence type="ECO:0000256" key="3">
    <source>
        <dbReference type="ARBA" id="ARBA00012438"/>
    </source>
</evidence>
<dbReference type="CDD" id="cd16922">
    <property type="entry name" value="HATPase_EvgS-ArcB-TorS-like"/>
    <property type="match status" value="1"/>
</dbReference>
<feature type="transmembrane region" description="Helical" evidence="13">
    <location>
        <begin position="20"/>
        <end position="43"/>
    </location>
</feature>
<dbReference type="GO" id="GO:0005886">
    <property type="term" value="C:plasma membrane"/>
    <property type="evidence" value="ECO:0007669"/>
    <property type="project" value="UniProtKB-SubCell"/>
</dbReference>
<evidence type="ECO:0000256" key="11">
    <source>
        <dbReference type="ARBA" id="ARBA00023136"/>
    </source>
</evidence>
<evidence type="ECO:0000256" key="1">
    <source>
        <dbReference type="ARBA" id="ARBA00000085"/>
    </source>
</evidence>
<dbReference type="Pfam" id="PF00512">
    <property type="entry name" value="HisKA"/>
    <property type="match status" value="1"/>
</dbReference>
<evidence type="ECO:0000256" key="9">
    <source>
        <dbReference type="ARBA" id="ARBA00022989"/>
    </source>
</evidence>
<gene>
    <name evidence="18" type="ORF">KCG34_15620</name>
</gene>
<evidence type="ECO:0000256" key="6">
    <source>
        <dbReference type="ARBA" id="ARBA00022679"/>
    </source>
</evidence>
<evidence type="ECO:0000256" key="4">
    <source>
        <dbReference type="ARBA" id="ARBA00022475"/>
    </source>
</evidence>
<dbReference type="InterPro" id="IPR001610">
    <property type="entry name" value="PAC"/>
</dbReference>
<evidence type="ECO:0000259" key="17">
    <source>
        <dbReference type="PROSITE" id="PS50113"/>
    </source>
</evidence>
<dbReference type="InterPro" id="IPR035965">
    <property type="entry name" value="PAS-like_dom_sf"/>
</dbReference>
<dbReference type="Gene3D" id="3.30.565.10">
    <property type="entry name" value="Histidine kinase-like ATPase, C-terminal domain"/>
    <property type="match status" value="1"/>
</dbReference>
<dbReference type="SUPFAM" id="SSF55785">
    <property type="entry name" value="PYP-like sensor domain (PAS domain)"/>
    <property type="match status" value="2"/>
</dbReference>
<dbReference type="RefSeq" id="WP_211936566.1">
    <property type="nucleotide sequence ID" value="NZ_CP073078.1"/>
</dbReference>
<feature type="transmembrane region" description="Helical" evidence="13">
    <location>
        <begin position="166"/>
        <end position="187"/>
    </location>
</feature>
<feature type="transmembrane region" description="Helical" evidence="13">
    <location>
        <begin position="241"/>
        <end position="266"/>
    </location>
</feature>
<evidence type="ECO:0000256" key="12">
    <source>
        <dbReference type="PROSITE-ProRule" id="PRU00169"/>
    </source>
</evidence>
<dbReference type="InterPro" id="IPR036890">
    <property type="entry name" value="HATPase_C_sf"/>
</dbReference>
<dbReference type="Pfam" id="PF00072">
    <property type="entry name" value="Response_reg"/>
    <property type="match status" value="1"/>
</dbReference>